<name>A0ABN9T4J0_9DINO</name>
<feature type="region of interest" description="Disordered" evidence="1">
    <location>
        <begin position="79"/>
        <end position="115"/>
    </location>
</feature>
<reference evidence="2" key="1">
    <citation type="submission" date="2023-10" db="EMBL/GenBank/DDBJ databases">
        <authorList>
            <person name="Chen Y."/>
            <person name="Shah S."/>
            <person name="Dougan E. K."/>
            <person name="Thang M."/>
            <person name="Chan C."/>
        </authorList>
    </citation>
    <scope>NUCLEOTIDE SEQUENCE [LARGE SCALE GENOMIC DNA]</scope>
</reference>
<dbReference type="Proteomes" id="UP001189429">
    <property type="component" value="Unassembled WGS sequence"/>
</dbReference>
<comment type="caution">
    <text evidence="2">The sequence shown here is derived from an EMBL/GenBank/DDBJ whole genome shotgun (WGS) entry which is preliminary data.</text>
</comment>
<organism evidence="2 3">
    <name type="scientific">Prorocentrum cordatum</name>
    <dbReference type="NCBI Taxonomy" id="2364126"/>
    <lineage>
        <taxon>Eukaryota</taxon>
        <taxon>Sar</taxon>
        <taxon>Alveolata</taxon>
        <taxon>Dinophyceae</taxon>
        <taxon>Prorocentrales</taxon>
        <taxon>Prorocentraceae</taxon>
        <taxon>Prorocentrum</taxon>
    </lineage>
</organism>
<gene>
    <name evidence="2" type="ORF">PCOR1329_LOCUS35435</name>
</gene>
<sequence>MGATRVDAPAGGICCPRHRMQLGAACCSFLFGAVYVLAGAGSGGAGELDGVLSADCGWLEWLSGDPVCADGLPVRGSSAQAASARQISDGPGALRAPPPRQAHDGPGALRAAGTRRGPAPGLGGCTFEEQVLLGAGPHDEAAARREGSAYACARGCGRGGGRRFFSFHGATGACWCEESDEHRQPDSRFVSGAACSLEHPALAGPHRPKGAQWMQVAYLTEQKHVQVSQFGDIRGFTVAGSKLSDDEINAISWDVLKFEPESKDYPVTYFSFSGVKFLSKESRMPFPYALSEMDALAGWWKRDPCNTNPVLNFGRGHCAYTVKSAYAFRDSGPIVGVDGVKPGGVRLYVNAKAHWMQVAHIGQRGHITPAQAGDTARFPLGSKLSDAEINRYRFSVVKFVPVGSSDPTLYFDFAAMPFDSTAARRVTPYAQSEADALDGKWQEDMCGSLAVLNFGRASCSSGTRSAYGVPASDGGGADRGPVGSTGKPGSFRLYINAQGLLRQGTSKAMEVACPPVSVVAGRCGKLFGRCNADLSAGATACDEPTGWCREKHSDTQQDTGAFNWEPSQGCRQAGAAAPPAGGQGARMEVYLFQEDPSRPVHQAGPVQLLREGPGVVRSHRHREV</sequence>
<evidence type="ECO:0000313" key="3">
    <source>
        <dbReference type="Proteomes" id="UP001189429"/>
    </source>
</evidence>
<evidence type="ECO:0000256" key="1">
    <source>
        <dbReference type="SAM" id="MobiDB-lite"/>
    </source>
</evidence>
<feature type="compositionally biased region" description="Low complexity" evidence="1">
    <location>
        <begin position="79"/>
        <end position="88"/>
    </location>
</feature>
<keyword evidence="3" id="KW-1185">Reference proteome</keyword>
<protein>
    <submittedName>
        <fullName evidence="2">Uncharacterized protein</fullName>
    </submittedName>
</protein>
<evidence type="ECO:0000313" key="2">
    <source>
        <dbReference type="EMBL" id="CAK0839849.1"/>
    </source>
</evidence>
<accession>A0ABN9T4J0</accession>
<proteinExistence type="predicted"/>
<dbReference type="EMBL" id="CAUYUJ010014329">
    <property type="protein sequence ID" value="CAK0839849.1"/>
    <property type="molecule type" value="Genomic_DNA"/>
</dbReference>